<evidence type="ECO:0000313" key="2">
    <source>
        <dbReference type="EMBL" id="GAA3971470.1"/>
    </source>
</evidence>
<organism evidence="2 3">
    <name type="scientific">Allohahella marinimesophila</name>
    <dbReference type="NCBI Taxonomy" id="1054972"/>
    <lineage>
        <taxon>Bacteria</taxon>
        <taxon>Pseudomonadati</taxon>
        <taxon>Pseudomonadota</taxon>
        <taxon>Gammaproteobacteria</taxon>
        <taxon>Oceanospirillales</taxon>
        <taxon>Hahellaceae</taxon>
        <taxon>Allohahella</taxon>
    </lineage>
</organism>
<reference evidence="3" key="1">
    <citation type="journal article" date="2019" name="Int. J. Syst. Evol. Microbiol.">
        <title>The Global Catalogue of Microorganisms (GCM) 10K type strain sequencing project: providing services to taxonomists for standard genome sequencing and annotation.</title>
        <authorList>
            <consortium name="The Broad Institute Genomics Platform"/>
            <consortium name="The Broad Institute Genome Sequencing Center for Infectious Disease"/>
            <person name="Wu L."/>
            <person name="Ma J."/>
        </authorList>
    </citation>
    <scope>NUCLEOTIDE SEQUENCE [LARGE SCALE GENOMIC DNA]</scope>
    <source>
        <strain evidence="3">JCM 17555</strain>
    </source>
</reference>
<dbReference type="PANTHER" id="PTHR34595">
    <property type="entry name" value="BLR5612 PROTEIN"/>
    <property type="match status" value="1"/>
</dbReference>
<feature type="domain" description="DUF403" evidence="1">
    <location>
        <begin position="1"/>
        <end position="320"/>
    </location>
</feature>
<dbReference type="EMBL" id="BAABBO010000014">
    <property type="protein sequence ID" value="GAA3971470.1"/>
    <property type="molecule type" value="Genomic_DNA"/>
</dbReference>
<proteinExistence type="predicted"/>
<dbReference type="RefSeq" id="WP_344808027.1">
    <property type="nucleotide sequence ID" value="NZ_BAABBO010000014.1"/>
</dbReference>
<accession>A0ABP7PX22</accession>
<name>A0ABP7PX22_9GAMM</name>
<dbReference type="Proteomes" id="UP001501337">
    <property type="component" value="Unassembled WGS sequence"/>
</dbReference>
<dbReference type="InterPro" id="IPR051680">
    <property type="entry name" value="ATP-dep_Glu-Cys_Ligase-2"/>
</dbReference>
<dbReference type="InterPro" id="IPR007296">
    <property type="entry name" value="DUF403"/>
</dbReference>
<keyword evidence="3" id="KW-1185">Reference proteome</keyword>
<dbReference type="PANTHER" id="PTHR34595:SF7">
    <property type="entry name" value="SLL1039 PROTEIN"/>
    <property type="match status" value="1"/>
</dbReference>
<evidence type="ECO:0000313" key="3">
    <source>
        <dbReference type="Proteomes" id="UP001501337"/>
    </source>
</evidence>
<comment type="caution">
    <text evidence="2">The sequence shown here is derived from an EMBL/GenBank/DDBJ whole genome shotgun (WGS) entry which is preliminary data.</text>
</comment>
<protein>
    <submittedName>
        <fullName evidence="2">Alpha-E domain-containing protein</fullName>
    </submittedName>
</protein>
<evidence type="ECO:0000259" key="1">
    <source>
        <dbReference type="Pfam" id="PF04168"/>
    </source>
</evidence>
<gene>
    <name evidence="2" type="ORF">GCM10022278_31090</name>
</gene>
<dbReference type="Pfam" id="PF04168">
    <property type="entry name" value="Alpha-E"/>
    <property type="match status" value="1"/>
</dbReference>
<sequence length="333" mass="38002">MLSRVASNIYWMARYLERAEGVARLINVNSNLLLDLPKGISPKWGQLVSITGADELYSQEADDSDRDGRQALKILITDEKSPVSLVTSIVNARENARTVRDVMPREVWEAINSLFIFAKDGSAQALGKRGRYQFLSDVIEQCQTISGILAGTMNRDAGYMFLEMGRLIERADMTSRIIDTRSANLLPNDHEMDEESPALLEAVKRRTYDSLQWMSVLKSLTGYQMYRLEMQVRIQRQEVLKFLMQSTVFPRSITRCMLEIEATLEILENGERALLVINRLKRQLDHANFTKLKQTELQHFVDQLQVGFSQLHDELGYAYFGQIQDAKQTQAAG</sequence>